<proteinExistence type="predicted"/>
<reference evidence="1" key="1">
    <citation type="submission" date="2022-04" db="EMBL/GenBank/DDBJ databases">
        <title>Genome of the entomopathogenic fungus Entomophthora muscae.</title>
        <authorList>
            <person name="Elya C."/>
            <person name="Lovett B.R."/>
            <person name="Lee E."/>
            <person name="Macias A.M."/>
            <person name="Hajek A.E."/>
            <person name="De Bivort B.L."/>
            <person name="Kasson M.T."/>
            <person name="De Fine Licht H.H."/>
            <person name="Stajich J.E."/>
        </authorList>
    </citation>
    <scope>NUCLEOTIDE SEQUENCE</scope>
    <source>
        <strain evidence="1">Berkeley</strain>
    </source>
</reference>
<keyword evidence="2" id="KW-1185">Reference proteome</keyword>
<name>A0ACC2SZ08_9FUNG</name>
<organism evidence="1 2">
    <name type="scientific">Entomophthora muscae</name>
    <dbReference type="NCBI Taxonomy" id="34485"/>
    <lineage>
        <taxon>Eukaryota</taxon>
        <taxon>Fungi</taxon>
        <taxon>Fungi incertae sedis</taxon>
        <taxon>Zoopagomycota</taxon>
        <taxon>Entomophthoromycotina</taxon>
        <taxon>Entomophthoromycetes</taxon>
        <taxon>Entomophthorales</taxon>
        <taxon>Entomophthoraceae</taxon>
        <taxon>Entomophthora</taxon>
    </lineage>
</organism>
<evidence type="ECO:0000313" key="2">
    <source>
        <dbReference type="Proteomes" id="UP001165960"/>
    </source>
</evidence>
<evidence type="ECO:0000313" key="1">
    <source>
        <dbReference type="EMBL" id="KAJ9067530.1"/>
    </source>
</evidence>
<gene>
    <name evidence="1" type="primary">DYN1_16</name>
    <name evidence="1" type="ORF">DSO57_1038315</name>
</gene>
<protein>
    <submittedName>
        <fullName evidence="1">Dynein heavy chain</fullName>
    </submittedName>
</protein>
<sequence length="99" mass="10610">MEEDNPTSSMPPQEGGDNREASQPGFSSAAVASFDPKLMVDFVTQLLPLTLGASAEDIQTSLLQNDETFETCGKFASDPQVPVLYAQKEKTSLEPSGEL</sequence>
<comment type="caution">
    <text evidence="1">The sequence shown here is derived from an EMBL/GenBank/DDBJ whole genome shotgun (WGS) entry which is preliminary data.</text>
</comment>
<dbReference type="EMBL" id="QTSX02004023">
    <property type="protein sequence ID" value="KAJ9067530.1"/>
    <property type="molecule type" value="Genomic_DNA"/>
</dbReference>
<accession>A0ACC2SZ08</accession>
<dbReference type="Proteomes" id="UP001165960">
    <property type="component" value="Unassembled WGS sequence"/>
</dbReference>